<proteinExistence type="predicted"/>
<evidence type="ECO:0000256" key="1">
    <source>
        <dbReference type="SAM" id="MobiDB-lite"/>
    </source>
</evidence>
<dbReference type="Proteomes" id="UP001275084">
    <property type="component" value="Unassembled WGS sequence"/>
</dbReference>
<reference evidence="2" key="1">
    <citation type="journal article" date="2023" name="Mol. Phylogenet. Evol.">
        <title>Genome-scale phylogeny and comparative genomics of the fungal order Sordariales.</title>
        <authorList>
            <person name="Hensen N."/>
            <person name="Bonometti L."/>
            <person name="Westerberg I."/>
            <person name="Brannstrom I.O."/>
            <person name="Guillou S."/>
            <person name="Cros-Aarteil S."/>
            <person name="Calhoun S."/>
            <person name="Haridas S."/>
            <person name="Kuo A."/>
            <person name="Mondo S."/>
            <person name="Pangilinan J."/>
            <person name="Riley R."/>
            <person name="LaButti K."/>
            <person name="Andreopoulos B."/>
            <person name="Lipzen A."/>
            <person name="Chen C."/>
            <person name="Yan M."/>
            <person name="Daum C."/>
            <person name="Ng V."/>
            <person name="Clum A."/>
            <person name="Steindorff A."/>
            <person name="Ohm R.A."/>
            <person name="Martin F."/>
            <person name="Silar P."/>
            <person name="Natvig D.O."/>
            <person name="Lalanne C."/>
            <person name="Gautier V."/>
            <person name="Ament-Velasquez S.L."/>
            <person name="Kruys A."/>
            <person name="Hutchinson M.I."/>
            <person name="Powell A.J."/>
            <person name="Barry K."/>
            <person name="Miller A.N."/>
            <person name="Grigoriev I.V."/>
            <person name="Debuchy R."/>
            <person name="Gladieux P."/>
            <person name="Hiltunen Thoren M."/>
            <person name="Johannesson H."/>
        </authorList>
    </citation>
    <scope>NUCLEOTIDE SEQUENCE</scope>
    <source>
        <strain evidence="2">CBS 955.72</strain>
    </source>
</reference>
<dbReference type="EMBL" id="JAUIQD010000007">
    <property type="protein sequence ID" value="KAK3344034.1"/>
    <property type="molecule type" value="Genomic_DNA"/>
</dbReference>
<sequence>MHRQPNCSVRPSRHREGLGGPESLIGSISWISVRAVTHRSAVLVGRKAAGVPCSLGLVNQYRQALCRPLHALDYARVHTIPHSISTLLYTSLSCPAPPSCGTLLRCSSGDPFSRATRPRAPGGRGPSRAALGPDLQSVMLGCARSWQERRGIRSLVATSRISLPEYAPGACVVEPVITSGAQPRQDISRSRREVLWLGNRFRDSARYPCFPLAAL</sequence>
<comment type="caution">
    <text evidence="2">The sequence shown here is derived from an EMBL/GenBank/DDBJ whole genome shotgun (WGS) entry which is preliminary data.</text>
</comment>
<name>A0AAJ0H970_9PEZI</name>
<dbReference type="AlphaFoldDB" id="A0AAJ0H970"/>
<reference evidence="2" key="2">
    <citation type="submission" date="2023-06" db="EMBL/GenBank/DDBJ databases">
        <authorList>
            <consortium name="Lawrence Berkeley National Laboratory"/>
            <person name="Haridas S."/>
            <person name="Hensen N."/>
            <person name="Bonometti L."/>
            <person name="Westerberg I."/>
            <person name="Brannstrom I.O."/>
            <person name="Guillou S."/>
            <person name="Cros-Aarteil S."/>
            <person name="Calhoun S."/>
            <person name="Kuo A."/>
            <person name="Mondo S."/>
            <person name="Pangilinan J."/>
            <person name="Riley R."/>
            <person name="Labutti K."/>
            <person name="Andreopoulos B."/>
            <person name="Lipzen A."/>
            <person name="Chen C."/>
            <person name="Yanf M."/>
            <person name="Daum C."/>
            <person name="Ng V."/>
            <person name="Clum A."/>
            <person name="Steindorff A."/>
            <person name="Ohm R."/>
            <person name="Martin F."/>
            <person name="Silar P."/>
            <person name="Natvig D."/>
            <person name="Lalanne C."/>
            <person name="Gautier V."/>
            <person name="Ament-Velasquez S.L."/>
            <person name="Kruys A."/>
            <person name="Hutchinson M.I."/>
            <person name="Powell A.J."/>
            <person name="Barry K."/>
            <person name="Miller A.N."/>
            <person name="Grigoriev I.V."/>
            <person name="Debuchy R."/>
            <person name="Gladieux P."/>
            <person name="Thoren M.H."/>
            <person name="Johannesson H."/>
        </authorList>
    </citation>
    <scope>NUCLEOTIDE SEQUENCE</scope>
    <source>
        <strain evidence="2">CBS 955.72</strain>
    </source>
</reference>
<accession>A0AAJ0H970</accession>
<gene>
    <name evidence="2" type="ORF">B0T25DRAFT_315629</name>
</gene>
<feature type="region of interest" description="Disordered" evidence="1">
    <location>
        <begin position="1"/>
        <end position="20"/>
    </location>
</feature>
<organism evidence="2 3">
    <name type="scientific">Lasiosphaeria hispida</name>
    <dbReference type="NCBI Taxonomy" id="260671"/>
    <lineage>
        <taxon>Eukaryota</taxon>
        <taxon>Fungi</taxon>
        <taxon>Dikarya</taxon>
        <taxon>Ascomycota</taxon>
        <taxon>Pezizomycotina</taxon>
        <taxon>Sordariomycetes</taxon>
        <taxon>Sordariomycetidae</taxon>
        <taxon>Sordariales</taxon>
        <taxon>Lasiosphaeriaceae</taxon>
        <taxon>Lasiosphaeria</taxon>
    </lineage>
</organism>
<keyword evidence="3" id="KW-1185">Reference proteome</keyword>
<protein>
    <submittedName>
        <fullName evidence="2">Uncharacterized protein</fullName>
    </submittedName>
</protein>
<evidence type="ECO:0000313" key="2">
    <source>
        <dbReference type="EMBL" id="KAK3344034.1"/>
    </source>
</evidence>
<evidence type="ECO:0000313" key="3">
    <source>
        <dbReference type="Proteomes" id="UP001275084"/>
    </source>
</evidence>